<evidence type="ECO:0000313" key="3">
    <source>
        <dbReference type="Proteomes" id="UP000316184"/>
    </source>
</evidence>
<dbReference type="EMBL" id="VIWX01000003">
    <property type="protein sequence ID" value="TWF94863.1"/>
    <property type="molecule type" value="Genomic_DNA"/>
</dbReference>
<evidence type="ECO:0000259" key="1">
    <source>
        <dbReference type="Pfam" id="PF13521"/>
    </source>
</evidence>
<keyword evidence="3" id="KW-1185">Reference proteome</keyword>
<sequence>MPRYVLTGAPGAGKTAILRQLELDGHVVVEESATDVIALQQARGVGKPWEEEGFIDEVIRLQQRRQGAVRSATAFFDRSPVCTLALSRYLGFAPTPLLADEVERVVTANAYASTVFFVRNRGFVEPTAARQISYEDSLVFEQLHEQTYRELGFRLVEVPAARLDERVALVRHAAERHIA</sequence>
<dbReference type="Proteomes" id="UP000316184">
    <property type="component" value="Unassembled WGS sequence"/>
</dbReference>
<dbReference type="AlphaFoldDB" id="A0A561U689"/>
<feature type="domain" description="NadR/Ttd14 AAA" evidence="1">
    <location>
        <begin position="3"/>
        <end position="166"/>
    </location>
</feature>
<dbReference type="Gene3D" id="3.40.50.300">
    <property type="entry name" value="P-loop containing nucleotide triphosphate hydrolases"/>
    <property type="match status" value="1"/>
</dbReference>
<comment type="caution">
    <text evidence="2">The sequence shown here is derived from an EMBL/GenBank/DDBJ whole genome shotgun (WGS) entry which is preliminary data.</text>
</comment>
<accession>A0A561U689</accession>
<gene>
    <name evidence="2" type="ORF">FHU35_13584</name>
</gene>
<organism evidence="2 3">
    <name type="scientific">Saccharopolyspora dendranthemae</name>
    <dbReference type="NCBI Taxonomy" id="1181886"/>
    <lineage>
        <taxon>Bacteria</taxon>
        <taxon>Bacillati</taxon>
        <taxon>Actinomycetota</taxon>
        <taxon>Actinomycetes</taxon>
        <taxon>Pseudonocardiales</taxon>
        <taxon>Pseudonocardiaceae</taxon>
        <taxon>Saccharopolyspora</taxon>
    </lineage>
</organism>
<reference evidence="2 3" key="1">
    <citation type="submission" date="2019-06" db="EMBL/GenBank/DDBJ databases">
        <title>Sequencing the genomes of 1000 actinobacteria strains.</title>
        <authorList>
            <person name="Klenk H.-P."/>
        </authorList>
    </citation>
    <scope>NUCLEOTIDE SEQUENCE [LARGE SCALE GENOMIC DNA]</scope>
    <source>
        <strain evidence="2 3">DSM 46699</strain>
    </source>
</reference>
<dbReference type="OrthoDB" id="5638848at2"/>
<dbReference type="Pfam" id="PF13521">
    <property type="entry name" value="AAA_28"/>
    <property type="match status" value="1"/>
</dbReference>
<name>A0A561U689_9PSEU</name>
<protein>
    <submittedName>
        <fullName evidence="2">Putative ATPase</fullName>
    </submittedName>
</protein>
<evidence type="ECO:0000313" key="2">
    <source>
        <dbReference type="EMBL" id="TWF94863.1"/>
    </source>
</evidence>
<dbReference type="InterPro" id="IPR038727">
    <property type="entry name" value="NadR/Ttd14_AAA_dom"/>
</dbReference>
<proteinExistence type="predicted"/>
<dbReference type="RefSeq" id="WP_145741121.1">
    <property type="nucleotide sequence ID" value="NZ_VIWX01000003.1"/>
</dbReference>
<dbReference type="InterPro" id="IPR027417">
    <property type="entry name" value="P-loop_NTPase"/>
</dbReference>